<feature type="transmembrane region" description="Helical" evidence="1">
    <location>
        <begin position="38"/>
        <end position="59"/>
    </location>
</feature>
<dbReference type="KEGG" id="als:DJ013_14275"/>
<dbReference type="OrthoDB" id="9805176at2"/>
<name>A0A2Z4GDS6_9BACT</name>
<feature type="transmembrane region" description="Helical" evidence="1">
    <location>
        <begin position="12"/>
        <end position="32"/>
    </location>
</feature>
<keyword evidence="1" id="KW-0472">Membrane</keyword>
<dbReference type="InterPro" id="IPR026002">
    <property type="entry name" value="ATC_hydrolase-like"/>
</dbReference>
<gene>
    <name evidence="2" type="ORF">DJ013_14275</name>
</gene>
<organism evidence="2 3">
    <name type="scientific">Arcticibacterium luteifluviistationis</name>
    <dbReference type="NCBI Taxonomy" id="1784714"/>
    <lineage>
        <taxon>Bacteria</taxon>
        <taxon>Pseudomonadati</taxon>
        <taxon>Bacteroidota</taxon>
        <taxon>Cytophagia</taxon>
        <taxon>Cytophagales</taxon>
        <taxon>Leadbetterellaceae</taxon>
        <taxon>Arcticibacterium</taxon>
    </lineage>
</organism>
<sequence>MTKRMKTKVKKTVLYGLLFMASKWTITALLYYSGFWSYWFLLLFPIADTIAATFAIIYLRNNFRKYFKKALKISYPEGFKEIIKKIESKQTLLLKEITYAAKSKNPLDKKMAFSAYFLSTIKVLEKEGESFETIKKLCIDIAKDYVKPKNKLHKWINTLQPKLINLPFAESYLKRYGRKTSTASHEDGFTADIFTDKDSTLGFGYGMDIKACGICTLFKNNQATNYTAIMCEVDKLTFSLAGYELIRMDTIANGASKCDFRFKKI</sequence>
<evidence type="ECO:0000313" key="2">
    <source>
        <dbReference type="EMBL" id="AWV99267.1"/>
    </source>
</evidence>
<protein>
    <recommendedName>
        <fullName evidence="4">L-2-amino-thiazoline-4-carboxylic acid hydrolase</fullName>
    </recommendedName>
</protein>
<keyword evidence="1" id="KW-0812">Transmembrane</keyword>
<evidence type="ECO:0000256" key="1">
    <source>
        <dbReference type="SAM" id="Phobius"/>
    </source>
</evidence>
<dbReference type="AlphaFoldDB" id="A0A2Z4GDS6"/>
<keyword evidence="1" id="KW-1133">Transmembrane helix</keyword>
<evidence type="ECO:0000313" key="3">
    <source>
        <dbReference type="Proteomes" id="UP000249873"/>
    </source>
</evidence>
<dbReference type="EMBL" id="CP029480">
    <property type="protein sequence ID" value="AWV99267.1"/>
    <property type="molecule type" value="Genomic_DNA"/>
</dbReference>
<proteinExistence type="predicted"/>
<accession>A0A2Z4GDS6</accession>
<keyword evidence="3" id="KW-1185">Reference proteome</keyword>
<evidence type="ECO:0008006" key="4">
    <source>
        <dbReference type="Google" id="ProtNLM"/>
    </source>
</evidence>
<reference evidence="2 3" key="1">
    <citation type="submission" date="2018-05" db="EMBL/GenBank/DDBJ databases">
        <title>Complete genome sequence of Arcticibacterium luteifluviistationis SM1504T, a cytophagaceae bacterium isolated from Arctic surface seawater.</title>
        <authorList>
            <person name="Li Y."/>
            <person name="Qin Q.-L."/>
        </authorList>
    </citation>
    <scope>NUCLEOTIDE SEQUENCE [LARGE SCALE GENOMIC DNA]</scope>
    <source>
        <strain evidence="2 3">SM1504</strain>
    </source>
</reference>
<dbReference type="Pfam" id="PF14196">
    <property type="entry name" value="ATC_hydrolase"/>
    <property type="match status" value="1"/>
</dbReference>
<dbReference type="Proteomes" id="UP000249873">
    <property type="component" value="Chromosome"/>
</dbReference>